<sequence>MTKPEHPRDAERISRRRFLMQLAQAGAAIGAASLATYYFYDPVGPTGQMSAPPLTQLPDFSIADLRGKMAIAQGSKREKSLEAALESLGGISRFVSRGDVVLIKVNAAFASPAMLGATTHPDLVRAIVTLCRKAGAREVRVADNPINDPESCFRLSGVGAAAEEAGARLILPRPNAFRQLTLENGQLIRNWPVMTAALEGATKVIGVTPVKDHNRAGASMTMKNWYGLLGGRRNTFHQDIHTIITELAMLMRPTFVVLDGTTVMVSNGPTGGSTADLREANTLVVSTDQVAADAFGATLLGRTVSDLPYLARAEAAGCGTTNFNSLNPIRVEV</sequence>
<evidence type="ECO:0000313" key="3">
    <source>
        <dbReference type="EMBL" id="AXA37505.1"/>
    </source>
</evidence>
<dbReference type="EMBL" id="CP030759">
    <property type="protein sequence ID" value="AXA37505.1"/>
    <property type="molecule type" value="Genomic_DNA"/>
</dbReference>
<gene>
    <name evidence="3" type="ORF">BRCON_2763</name>
</gene>
<organism evidence="3 4">
    <name type="scientific">Sumerlaea chitinivorans</name>
    <dbReference type="NCBI Taxonomy" id="2250252"/>
    <lineage>
        <taxon>Bacteria</taxon>
        <taxon>Candidatus Sumerlaeota</taxon>
        <taxon>Candidatus Sumerlaeia</taxon>
        <taxon>Candidatus Sumerlaeales</taxon>
        <taxon>Candidatus Sumerlaeaceae</taxon>
        <taxon>Candidatus Sumerlaea</taxon>
    </lineage>
</organism>
<reference evidence="3 4" key="1">
    <citation type="submission" date="2018-05" db="EMBL/GenBank/DDBJ databases">
        <title>A metagenomic window into the 2 km-deep terrestrial subsurface aquifer revealed taxonomically and functionally diverse microbial community comprising novel uncultured bacterial lineages.</title>
        <authorList>
            <person name="Kadnikov V.V."/>
            <person name="Mardanov A.V."/>
            <person name="Beletsky A.V."/>
            <person name="Banks D."/>
            <person name="Pimenov N.V."/>
            <person name="Frank Y.A."/>
            <person name="Karnachuk O.V."/>
            <person name="Ravin N.V."/>
        </authorList>
    </citation>
    <scope>NUCLEOTIDE SEQUENCE [LARGE SCALE GENOMIC DNA]</scope>
    <source>
        <strain evidence="3">BY</strain>
    </source>
</reference>
<proteinExistence type="predicted"/>
<keyword evidence="1" id="KW-1133">Transmembrane helix</keyword>
<dbReference type="Proteomes" id="UP000262583">
    <property type="component" value="Chromosome"/>
</dbReference>
<evidence type="ECO:0000256" key="1">
    <source>
        <dbReference type="SAM" id="Phobius"/>
    </source>
</evidence>
<protein>
    <recommendedName>
        <fullName evidence="2">DUF362 domain-containing protein</fullName>
    </recommendedName>
</protein>
<dbReference type="Pfam" id="PF04015">
    <property type="entry name" value="DUF362"/>
    <property type="match status" value="1"/>
</dbReference>
<feature type="transmembrane region" description="Helical" evidence="1">
    <location>
        <begin position="21"/>
        <end position="40"/>
    </location>
</feature>
<feature type="domain" description="DUF362" evidence="2">
    <location>
        <begin position="101"/>
        <end position="297"/>
    </location>
</feature>
<dbReference type="AlphaFoldDB" id="A0A2Z4YAV7"/>
<dbReference type="InterPro" id="IPR006311">
    <property type="entry name" value="TAT_signal"/>
</dbReference>
<dbReference type="KEGG" id="schv:BRCON_2763"/>
<keyword evidence="1" id="KW-0812">Transmembrane</keyword>
<accession>A0A2Z4YAV7</accession>
<evidence type="ECO:0000259" key="2">
    <source>
        <dbReference type="Pfam" id="PF04015"/>
    </source>
</evidence>
<evidence type="ECO:0000313" key="4">
    <source>
        <dbReference type="Proteomes" id="UP000262583"/>
    </source>
</evidence>
<dbReference type="InterPro" id="IPR007160">
    <property type="entry name" value="DUF362"/>
</dbReference>
<name>A0A2Z4YAV7_SUMC1</name>
<keyword evidence="1" id="KW-0472">Membrane</keyword>
<dbReference type="PROSITE" id="PS51318">
    <property type="entry name" value="TAT"/>
    <property type="match status" value="1"/>
</dbReference>